<dbReference type="Proteomes" id="UP001175353">
    <property type="component" value="Unassembled WGS sequence"/>
</dbReference>
<name>A0AAN6QL52_9PEZI</name>
<evidence type="ECO:0000256" key="5">
    <source>
        <dbReference type="ARBA" id="ARBA00022989"/>
    </source>
</evidence>
<evidence type="ECO:0000313" key="12">
    <source>
        <dbReference type="EMBL" id="KAK0969807.1"/>
    </source>
</evidence>
<evidence type="ECO:0000256" key="3">
    <source>
        <dbReference type="ARBA" id="ARBA00022792"/>
    </source>
</evidence>
<comment type="caution">
    <text evidence="12">The sequence shown here is derived from an EMBL/GenBank/DDBJ whole genome shotgun (WGS) entry which is preliminary data.</text>
</comment>
<dbReference type="Pfam" id="PF05546">
    <property type="entry name" value="She9_MDM33"/>
    <property type="match status" value="1"/>
</dbReference>
<sequence length="428" mass="47575">MQPLARPAPRLTAAISRNTSTTPRLALGPSRTTAVVSHCRFKAQTQRNRTSRTIDGGNGRRAFSTSLRRFNEPAQQEATSSLPSHVEKRRWQMSKDMTRFVDGILARASIAGQHINEYTGTDYTGIEVLRKQILAQEQKVKDRHSEADSAKLVHREAYIKQAAAQKEIVSLLERKSSWSPTDLDRYMSLVRSEHLNDQTVQVAKDDLASAERELEGARSLLERFERKQYHEEQIWSDTIRRNSTWLTFGLMGVNIMLLLAQILIFEPYRRQKIVRDMKAALDEKTLHVAAPSPAAEVVKQVQEAEPAGNLVEGTNVAAELSTVPEDSVEVLLGDGAEAVTTLLAASDGLVEGAIGDTRHLAQVSESPNEQIAGLAPKSIAQTYTELFYDLFSERVIQMKQVELTTVALQYTAAGVATMGLLFVLLRPK</sequence>
<dbReference type="PANTHER" id="PTHR31961:SF3">
    <property type="entry name" value="SENSITIVE TO HIGH EXPRESSION PROTEIN 9, MITOCHONDRIAL"/>
    <property type="match status" value="1"/>
</dbReference>
<keyword evidence="4 10" id="KW-0809">Transit peptide</keyword>
<accession>A0AAN6QL52</accession>
<keyword evidence="6 11" id="KW-0175">Coiled coil</keyword>
<protein>
    <recommendedName>
        <fullName evidence="10">Sensitive to high expression protein 9, mitochondrial</fullName>
    </recommendedName>
</protein>
<reference evidence="12" key="1">
    <citation type="submission" date="2023-06" db="EMBL/GenBank/DDBJ databases">
        <title>Black Yeasts Isolated from many extreme environments.</title>
        <authorList>
            <person name="Coleine C."/>
            <person name="Stajich J.E."/>
            <person name="Selbmann L."/>
        </authorList>
    </citation>
    <scope>NUCLEOTIDE SEQUENCE</scope>
    <source>
        <strain evidence="12">CCFEE 5200</strain>
    </source>
</reference>
<organism evidence="12 13">
    <name type="scientific">Friedmanniomyces endolithicus</name>
    <dbReference type="NCBI Taxonomy" id="329885"/>
    <lineage>
        <taxon>Eukaryota</taxon>
        <taxon>Fungi</taxon>
        <taxon>Dikarya</taxon>
        <taxon>Ascomycota</taxon>
        <taxon>Pezizomycotina</taxon>
        <taxon>Dothideomycetes</taxon>
        <taxon>Dothideomycetidae</taxon>
        <taxon>Mycosphaerellales</taxon>
        <taxon>Teratosphaeriaceae</taxon>
        <taxon>Friedmanniomyces</taxon>
    </lineage>
</organism>
<evidence type="ECO:0000256" key="11">
    <source>
        <dbReference type="SAM" id="Coils"/>
    </source>
</evidence>
<feature type="coiled-coil region" evidence="11">
    <location>
        <begin position="200"/>
        <end position="227"/>
    </location>
</feature>
<comment type="subunit">
    <text evidence="10">Homooligomer.</text>
</comment>
<dbReference type="InterPro" id="IPR008839">
    <property type="entry name" value="MDM33_fungi"/>
</dbReference>
<gene>
    <name evidence="12" type="primary">SHE9_3</name>
    <name evidence="12" type="ORF">LTR91_016163</name>
</gene>
<dbReference type="PANTHER" id="PTHR31961">
    <property type="entry name" value="SENSITIVE TO HIGH EXPRESSION PROTEIN 9, MITOCHONDRIAL"/>
    <property type="match status" value="1"/>
</dbReference>
<keyword evidence="3 10" id="KW-0999">Mitochondrion inner membrane</keyword>
<comment type="subcellular location">
    <subcellularLocation>
        <location evidence="10">Mitochondrion inner membrane</location>
        <topology evidence="10">Multi-pass membrane protein</topology>
    </subcellularLocation>
</comment>
<evidence type="ECO:0000313" key="13">
    <source>
        <dbReference type="Proteomes" id="UP001175353"/>
    </source>
</evidence>
<evidence type="ECO:0000256" key="6">
    <source>
        <dbReference type="ARBA" id="ARBA00023054"/>
    </source>
</evidence>
<keyword evidence="8 10" id="KW-0472">Membrane</keyword>
<evidence type="ECO:0000256" key="7">
    <source>
        <dbReference type="ARBA" id="ARBA00023128"/>
    </source>
</evidence>
<evidence type="ECO:0000256" key="2">
    <source>
        <dbReference type="ARBA" id="ARBA00022692"/>
    </source>
</evidence>
<evidence type="ECO:0000256" key="8">
    <source>
        <dbReference type="ARBA" id="ARBA00023136"/>
    </source>
</evidence>
<keyword evidence="2 10" id="KW-0812">Transmembrane</keyword>
<evidence type="ECO:0000256" key="10">
    <source>
        <dbReference type="RuleBase" id="RU364128"/>
    </source>
</evidence>
<keyword evidence="7 10" id="KW-0496">Mitochondrion</keyword>
<dbReference type="EMBL" id="JAUJLE010000193">
    <property type="protein sequence ID" value="KAK0969807.1"/>
    <property type="molecule type" value="Genomic_DNA"/>
</dbReference>
<feature type="transmembrane region" description="Helical" evidence="10">
    <location>
        <begin position="245"/>
        <end position="265"/>
    </location>
</feature>
<dbReference type="GO" id="GO:0005743">
    <property type="term" value="C:mitochondrial inner membrane"/>
    <property type="evidence" value="ECO:0007669"/>
    <property type="project" value="UniProtKB-SubCell"/>
</dbReference>
<proteinExistence type="inferred from homology"/>
<dbReference type="GO" id="GO:0007007">
    <property type="term" value="P:inner mitochondrial membrane organization"/>
    <property type="evidence" value="ECO:0007669"/>
    <property type="project" value="TreeGrafter"/>
</dbReference>
<keyword evidence="13" id="KW-1185">Reference proteome</keyword>
<dbReference type="AlphaFoldDB" id="A0AAN6QL52"/>
<evidence type="ECO:0000256" key="1">
    <source>
        <dbReference type="ARBA" id="ARBA00007472"/>
    </source>
</evidence>
<evidence type="ECO:0000256" key="9">
    <source>
        <dbReference type="ARBA" id="ARBA00024807"/>
    </source>
</evidence>
<keyword evidence="5 10" id="KW-1133">Transmembrane helix</keyword>
<evidence type="ECO:0000256" key="4">
    <source>
        <dbReference type="ARBA" id="ARBA00022946"/>
    </source>
</evidence>
<comment type="function">
    <text evidence="9">Required for the maintenance of the structure of the mitochondrial inner membrane. Involved in mitochondrial morphology. Causes growth arrest when highly overexpressed.</text>
</comment>
<feature type="transmembrane region" description="Helical" evidence="10">
    <location>
        <begin position="403"/>
        <end position="425"/>
    </location>
</feature>
<comment type="similarity">
    <text evidence="1 10">Belongs to the SHE9 family.</text>
</comment>